<dbReference type="InterPro" id="IPR027417">
    <property type="entry name" value="P-loop_NTPase"/>
</dbReference>
<dbReference type="PANTHER" id="PTHR13748:SF46">
    <property type="entry name" value="ZINC CHAPERONE YEIR"/>
    <property type="match status" value="1"/>
</dbReference>
<gene>
    <name evidence="3" type="primary">yeiR</name>
    <name evidence="3" type="ORF">MACH26_41350</name>
</gene>
<dbReference type="InterPro" id="IPR003495">
    <property type="entry name" value="CobW/HypB/UreG_nucleotide-bd"/>
</dbReference>
<protein>
    <recommendedName>
        <fullName evidence="2">CobW/HypB/UreG nucleotide-binding domain-containing protein</fullName>
    </recommendedName>
</protein>
<feature type="domain" description="CobW/HypB/UreG nucleotide-binding" evidence="2">
    <location>
        <begin position="10"/>
        <end position="186"/>
    </location>
</feature>
<evidence type="ECO:0000313" key="3">
    <source>
        <dbReference type="EMBL" id="BDX08614.1"/>
    </source>
</evidence>
<dbReference type="SUPFAM" id="SSF52540">
    <property type="entry name" value="P-loop containing nucleoside triphosphate hydrolases"/>
    <property type="match status" value="1"/>
</dbReference>
<dbReference type="CDD" id="cd03112">
    <property type="entry name" value="CobW-like"/>
    <property type="match status" value="1"/>
</dbReference>
<evidence type="ECO:0000259" key="2">
    <source>
        <dbReference type="Pfam" id="PF02492"/>
    </source>
</evidence>
<proteinExistence type="predicted"/>
<dbReference type="Gene3D" id="3.40.50.300">
    <property type="entry name" value="P-loop containing nucleotide triphosphate hydrolases"/>
    <property type="match status" value="1"/>
</dbReference>
<dbReference type="KEGG" id="pmaw:MACH26_41350"/>
<keyword evidence="4" id="KW-1185">Reference proteome</keyword>
<dbReference type="GO" id="GO:0005737">
    <property type="term" value="C:cytoplasm"/>
    <property type="evidence" value="ECO:0007669"/>
    <property type="project" value="TreeGrafter"/>
</dbReference>
<dbReference type="PANTHER" id="PTHR13748">
    <property type="entry name" value="COBW-RELATED"/>
    <property type="match status" value="1"/>
</dbReference>
<dbReference type="RefSeq" id="WP_338294678.1">
    <property type="nucleotide sequence ID" value="NZ_AP027272.1"/>
</dbReference>
<dbReference type="InterPro" id="IPR051316">
    <property type="entry name" value="Zinc-reg_GTPase_activator"/>
</dbReference>
<evidence type="ECO:0000256" key="1">
    <source>
        <dbReference type="SAM" id="MobiDB-lite"/>
    </source>
</evidence>
<dbReference type="Pfam" id="PF02492">
    <property type="entry name" value="cobW"/>
    <property type="match status" value="1"/>
</dbReference>
<accession>A0AA48KUI3</accession>
<sequence>MKQAITSPIPTHIITGFLGSGKTTLISHLMAQKPAHETWAILVNEFGEIGIDGKLLGSENNEAQQVYIKEIPGGCMCCTSGLPMQIALAQLISRSRPQRIIIEPTGLGHPEEVIAELQSEHNREVMQLMAVMTLFDARKLNQKKYYQHPVFKQQLQIADILVANKADLYVEDDISTMANTLRELNLSDKELLITEQGKIDFANLAKPTARQIPPPAHHHHGHNSSTTPAWQERLESEGAAYTQHQKEGFITEGWIYDGSHIFDFNLVFSLLSSVSVERLKGVFITERGIFGFNKAEDILSCVELDESDDSRLELIYPDSSEFAQQGKLELSTTLKTRLS</sequence>
<name>A0AA48KUI3_9ALTE</name>
<dbReference type="Proteomes" id="UP001333710">
    <property type="component" value="Chromosome"/>
</dbReference>
<dbReference type="EMBL" id="AP027272">
    <property type="protein sequence ID" value="BDX08614.1"/>
    <property type="molecule type" value="Genomic_DNA"/>
</dbReference>
<dbReference type="AlphaFoldDB" id="A0AA48KUI3"/>
<feature type="region of interest" description="Disordered" evidence="1">
    <location>
        <begin position="210"/>
        <end position="230"/>
    </location>
</feature>
<evidence type="ECO:0000313" key="4">
    <source>
        <dbReference type="Proteomes" id="UP001333710"/>
    </source>
</evidence>
<organism evidence="3 4">
    <name type="scientific">Planctobacterium marinum</name>
    <dbReference type="NCBI Taxonomy" id="1631968"/>
    <lineage>
        <taxon>Bacteria</taxon>
        <taxon>Pseudomonadati</taxon>
        <taxon>Pseudomonadota</taxon>
        <taxon>Gammaproteobacteria</taxon>
        <taxon>Alteromonadales</taxon>
        <taxon>Alteromonadaceae</taxon>
        <taxon>Planctobacterium</taxon>
    </lineage>
</organism>
<reference evidence="3" key="1">
    <citation type="submission" date="2023-01" db="EMBL/GenBank/DDBJ databases">
        <title>Complete genome sequence of Planctobacterium marinum strain Dej080120_11.</title>
        <authorList>
            <person name="Ueki S."/>
            <person name="Maruyama F."/>
        </authorList>
    </citation>
    <scope>NUCLEOTIDE SEQUENCE</scope>
    <source>
        <strain evidence="3">Dej080120_11</strain>
    </source>
</reference>